<keyword evidence="3" id="KW-1185">Reference proteome</keyword>
<organism evidence="2 3">
    <name type="scientific">Liparis tanakae</name>
    <name type="common">Tanaka's snailfish</name>
    <dbReference type="NCBI Taxonomy" id="230148"/>
    <lineage>
        <taxon>Eukaryota</taxon>
        <taxon>Metazoa</taxon>
        <taxon>Chordata</taxon>
        <taxon>Craniata</taxon>
        <taxon>Vertebrata</taxon>
        <taxon>Euteleostomi</taxon>
        <taxon>Actinopterygii</taxon>
        <taxon>Neopterygii</taxon>
        <taxon>Teleostei</taxon>
        <taxon>Neoteleostei</taxon>
        <taxon>Acanthomorphata</taxon>
        <taxon>Eupercaria</taxon>
        <taxon>Perciformes</taxon>
        <taxon>Cottioidei</taxon>
        <taxon>Cottales</taxon>
        <taxon>Liparidae</taxon>
        <taxon>Liparis</taxon>
    </lineage>
</organism>
<dbReference type="Proteomes" id="UP000314294">
    <property type="component" value="Unassembled WGS sequence"/>
</dbReference>
<feature type="transmembrane region" description="Helical" evidence="1">
    <location>
        <begin position="6"/>
        <end position="30"/>
    </location>
</feature>
<sequence length="102" mass="11406">MDSSVMYSQMLGTGNTICSMALGVGFLHYIHLMHTSHQRSGSSSFLKAQKAFEVTEEASFSCPRMSSLIWSPESFPRVQHLSSNMLTDTVARISCWAKRIRS</sequence>
<accession>A0A4Z2EQB8</accession>
<protein>
    <submittedName>
        <fullName evidence="2">Uncharacterized protein</fullName>
    </submittedName>
</protein>
<keyword evidence="1" id="KW-1133">Transmembrane helix</keyword>
<keyword evidence="1" id="KW-0472">Membrane</keyword>
<dbReference type="EMBL" id="SRLO01004146">
    <property type="protein sequence ID" value="TNN30761.1"/>
    <property type="molecule type" value="Genomic_DNA"/>
</dbReference>
<comment type="caution">
    <text evidence="2">The sequence shown here is derived from an EMBL/GenBank/DDBJ whole genome shotgun (WGS) entry which is preliminary data.</text>
</comment>
<proteinExistence type="predicted"/>
<gene>
    <name evidence="2" type="ORF">EYF80_059087</name>
</gene>
<reference evidence="2 3" key="1">
    <citation type="submission" date="2019-03" db="EMBL/GenBank/DDBJ databases">
        <title>First draft genome of Liparis tanakae, snailfish: a comprehensive survey of snailfish specific genes.</title>
        <authorList>
            <person name="Kim W."/>
            <person name="Song I."/>
            <person name="Jeong J.-H."/>
            <person name="Kim D."/>
            <person name="Kim S."/>
            <person name="Ryu S."/>
            <person name="Song J.Y."/>
            <person name="Lee S.K."/>
        </authorList>
    </citation>
    <scope>NUCLEOTIDE SEQUENCE [LARGE SCALE GENOMIC DNA]</scope>
    <source>
        <tissue evidence="2">Muscle</tissue>
    </source>
</reference>
<name>A0A4Z2EQB8_9TELE</name>
<evidence type="ECO:0000256" key="1">
    <source>
        <dbReference type="SAM" id="Phobius"/>
    </source>
</evidence>
<dbReference type="AlphaFoldDB" id="A0A4Z2EQB8"/>
<evidence type="ECO:0000313" key="2">
    <source>
        <dbReference type="EMBL" id="TNN30761.1"/>
    </source>
</evidence>
<evidence type="ECO:0000313" key="3">
    <source>
        <dbReference type="Proteomes" id="UP000314294"/>
    </source>
</evidence>
<keyword evidence="1" id="KW-0812">Transmembrane</keyword>